<dbReference type="Pfam" id="PF18962">
    <property type="entry name" value="Por_Secre_tail"/>
    <property type="match status" value="1"/>
</dbReference>
<reference evidence="2" key="1">
    <citation type="submission" date="2018-05" db="EMBL/GenBank/DDBJ databases">
        <authorList>
            <person name="Lanie J.A."/>
            <person name="Ng W.-L."/>
            <person name="Kazmierczak K.M."/>
            <person name="Andrzejewski T.M."/>
            <person name="Davidsen T.M."/>
            <person name="Wayne K.J."/>
            <person name="Tettelin H."/>
            <person name="Glass J.I."/>
            <person name="Rusch D."/>
            <person name="Podicherti R."/>
            <person name="Tsui H.-C.T."/>
            <person name="Winkler M.E."/>
        </authorList>
    </citation>
    <scope>NUCLEOTIDE SEQUENCE</scope>
</reference>
<evidence type="ECO:0000313" key="2">
    <source>
        <dbReference type="EMBL" id="SVD18096.1"/>
    </source>
</evidence>
<dbReference type="Gene3D" id="2.60.40.4070">
    <property type="match status" value="1"/>
</dbReference>
<sequence length="244" mass="27170">AANYHPTLGWMGSLSAFSGGSGYWMLTSEAISFSFETDMLTRTKELPIVKAPIGYDYKQSTIQAFYFIESVESIEIGDWLLVYHGDNLIGARAWLGEYSDIPVMGDDGNSFTSGYIQAGDTPKFKLLTDDRFIALDGDIGPFTNNTLYHISNLRLLPEAFDLSPAYPNPFNPTTTLSFALPQEAYVSIVIYDIQGRELTTLISGSMQSGYHSAIWNANRYSSGLYFVQMIAGEYMNTQKLMLVK</sequence>
<name>A0A382T7Q8_9ZZZZ</name>
<proteinExistence type="predicted"/>
<gene>
    <name evidence="2" type="ORF">METZ01_LOCUS370950</name>
</gene>
<evidence type="ECO:0000259" key="1">
    <source>
        <dbReference type="Pfam" id="PF18962"/>
    </source>
</evidence>
<feature type="non-terminal residue" evidence="2">
    <location>
        <position position="1"/>
    </location>
</feature>
<accession>A0A382T7Q8</accession>
<protein>
    <recommendedName>
        <fullName evidence="1">Secretion system C-terminal sorting domain-containing protein</fullName>
    </recommendedName>
</protein>
<dbReference type="EMBL" id="UINC01134507">
    <property type="protein sequence ID" value="SVD18096.1"/>
    <property type="molecule type" value="Genomic_DNA"/>
</dbReference>
<feature type="domain" description="Secretion system C-terminal sorting" evidence="1">
    <location>
        <begin position="166"/>
        <end position="241"/>
    </location>
</feature>
<dbReference type="AlphaFoldDB" id="A0A382T7Q8"/>
<organism evidence="2">
    <name type="scientific">marine metagenome</name>
    <dbReference type="NCBI Taxonomy" id="408172"/>
    <lineage>
        <taxon>unclassified sequences</taxon>
        <taxon>metagenomes</taxon>
        <taxon>ecological metagenomes</taxon>
    </lineage>
</organism>
<dbReference type="InterPro" id="IPR026444">
    <property type="entry name" value="Secre_tail"/>
</dbReference>
<dbReference type="NCBIfam" id="TIGR04183">
    <property type="entry name" value="Por_Secre_tail"/>
    <property type="match status" value="1"/>
</dbReference>